<dbReference type="RefSeq" id="XP_021873879.1">
    <property type="nucleotide sequence ID" value="XM_022014809.1"/>
</dbReference>
<evidence type="ECO:0000313" key="2">
    <source>
        <dbReference type="Proteomes" id="UP000193218"/>
    </source>
</evidence>
<reference evidence="1 2" key="1">
    <citation type="submission" date="2017-03" db="EMBL/GenBank/DDBJ databases">
        <title>Widespread Adenine N6-methylation of Active Genes in Fungi.</title>
        <authorList>
            <consortium name="DOE Joint Genome Institute"/>
            <person name="Mondo S.J."/>
            <person name="Dannebaum R.O."/>
            <person name="Kuo R.C."/>
            <person name="Louie K.B."/>
            <person name="Bewick A.J."/>
            <person name="Labutti K."/>
            <person name="Haridas S."/>
            <person name="Kuo A."/>
            <person name="Salamov A."/>
            <person name="Ahrendt S.R."/>
            <person name="Lau R."/>
            <person name="Bowen B.P."/>
            <person name="Lipzen A."/>
            <person name="Sullivan W."/>
            <person name="Andreopoulos W.B."/>
            <person name="Clum A."/>
            <person name="Lindquist E."/>
            <person name="Daum C."/>
            <person name="Northen T.R."/>
            <person name="Ramamoorthy G."/>
            <person name="Schmitz R.J."/>
            <person name="Gryganskyi A."/>
            <person name="Culley D."/>
            <person name="Magnuson J."/>
            <person name="James T.Y."/>
            <person name="O'Malley M.A."/>
            <person name="Stajich J.E."/>
            <person name="Spatafora J.W."/>
            <person name="Visel A."/>
            <person name="Grigoriev I.V."/>
        </authorList>
    </citation>
    <scope>NUCLEOTIDE SEQUENCE [LARGE SCALE GENOMIC DNA]</scope>
    <source>
        <strain evidence="1 2">NRRL Y-17943</strain>
    </source>
</reference>
<proteinExistence type="predicted"/>
<keyword evidence="2" id="KW-1185">Reference proteome</keyword>
<gene>
    <name evidence="1" type="ORF">BD324DRAFT_616235</name>
</gene>
<organism evidence="1 2">
    <name type="scientific">Kockovaella imperatae</name>
    <dbReference type="NCBI Taxonomy" id="4999"/>
    <lineage>
        <taxon>Eukaryota</taxon>
        <taxon>Fungi</taxon>
        <taxon>Dikarya</taxon>
        <taxon>Basidiomycota</taxon>
        <taxon>Agaricomycotina</taxon>
        <taxon>Tremellomycetes</taxon>
        <taxon>Tremellales</taxon>
        <taxon>Cuniculitremaceae</taxon>
        <taxon>Kockovaella</taxon>
    </lineage>
</organism>
<protein>
    <recommendedName>
        <fullName evidence="3">Alcohol acetyltransferase</fullName>
    </recommendedName>
</protein>
<comment type="caution">
    <text evidence="1">The sequence shown here is derived from an EMBL/GenBank/DDBJ whole genome shotgun (WGS) entry which is preliminary data.</text>
</comment>
<dbReference type="STRING" id="4999.A0A1Y1URI4"/>
<dbReference type="AlphaFoldDB" id="A0A1Y1URI4"/>
<accession>A0A1Y1URI4</accession>
<dbReference type="Proteomes" id="UP000193218">
    <property type="component" value="Unassembled WGS sequence"/>
</dbReference>
<dbReference type="EMBL" id="NBSH01000002">
    <property type="protein sequence ID" value="ORX40094.1"/>
    <property type="molecule type" value="Genomic_DNA"/>
</dbReference>
<name>A0A1Y1URI4_9TREE</name>
<evidence type="ECO:0000313" key="1">
    <source>
        <dbReference type="EMBL" id="ORX40094.1"/>
    </source>
</evidence>
<evidence type="ECO:0008006" key="3">
    <source>
        <dbReference type="Google" id="ProtNLM"/>
    </source>
</evidence>
<dbReference type="InParanoid" id="A0A1Y1URI4"/>
<sequence length="472" mass="52988">MGQTKPEYLQPYTSAAPSHYLRHKNGWPHFITFVLSFSSDDAPSMPFLRKRLEDMQVRYPDTRLSLVERPRPESHTLYWSPVSWHQQDDAWPINHILQELDSAPASSLDAYRIAIHLAEQRSLVDCPLFVVHRLVGPRQTFICLSVSHTLTDGIGASNMLRAIIEPELEQFSDESQKGFFNGNLGKPPQVAPLKPYEPFKPDIKGENRDDLAKKDAPIWPASADDFKIHPSSDLPSQFVDVHFSADTIKSLSTKAKSVQIATLNTVFLSTFVMAVIEVMGIKDRRLQSVVPVSFRKKAENPLFFGSFTTALDIITHCTPKTSTWSFIREFSVPANKQVAEAIEARQKPKVDDDRKTKSPVFDAESAMQRDLDRLKSDAAYMDSIVWSNLARLSWLDNVHGCNDVLWGQSTAMFFAPICMSVVGWKGGMRSVCGFKEGSGFTSEQVATIIARWEEIVQEAVDADVKGDVLDVP</sequence>
<dbReference type="GeneID" id="33556617"/>